<dbReference type="OrthoDB" id="1706490at2"/>
<dbReference type="Pfam" id="PF20047">
    <property type="entry name" value="DUF6449"/>
    <property type="match status" value="1"/>
</dbReference>
<dbReference type="PANTHER" id="PTHR39177:SF1">
    <property type="entry name" value="ABC TRANSPORTER PERMEASE YTRC-RELATED"/>
    <property type="match status" value="1"/>
</dbReference>
<evidence type="ECO:0000256" key="1">
    <source>
        <dbReference type="SAM" id="Phobius"/>
    </source>
</evidence>
<dbReference type="PANTHER" id="PTHR39177">
    <property type="entry name" value="ABC TRANSPORTER PERMEASE YTRC-RELATED"/>
    <property type="match status" value="1"/>
</dbReference>
<name>A0A1M6J7R4_9FIRM</name>
<feature type="transmembrane region" description="Helical" evidence="1">
    <location>
        <begin position="153"/>
        <end position="174"/>
    </location>
</feature>
<keyword evidence="1" id="KW-0812">Transmembrane</keyword>
<feature type="transmembrane region" description="Helical" evidence="1">
    <location>
        <begin position="343"/>
        <end position="365"/>
    </location>
</feature>
<evidence type="ECO:0000313" key="4">
    <source>
        <dbReference type="Proteomes" id="UP000242497"/>
    </source>
</evidence>
<dbReference type="InterPro" id="IPR053046">
    <property type="entry name" value="ABC-5_transporter"/>
</dbReference>
<reference evidence="4" key="1">
    <citation type="submission" date="2016-11" db="EMBL/GenBank/DDBJ databases">
        <authorList>
            <person name="Varghese N."/>
            <person name="Submissions S."/>
        </authorList>
    </citation>
    <scope>NUCLEOTIDE SEQUENCE [LARGE SCALE GENOMIC DNA]</scope>
    <source>
        <strain evidence="4">DSM 15518</strain>
    </source>
</reference>
<dbReference type="AlphaFoldDB" id="A0A1M6J7R4"/>
<feature type="transmembrane region" description="Helical" evidence="1">
    <location>
        <begin position="186"/>
        <end position="206"/>
    </location>
</feature>
<sequence length="667" mass="79132">MKFKTSFFNKGILINDLKRFSWIGIIYLLGLFFAIPLRMLMTYSDIQNNYYYIENNPIKRIFDFRAEEPILLTVVIPVLLAIFLFRYMQVKKSTDMIHSLPIKRKNLYNNQILIGITFLILPVIITCITAIILNSTLNFNEYYTKDILKTIDILRWAGISILMDIVIFMFSVCIGMLTGISVVQGVLTYIFLFLPVGFSGLIFFNIQEFIYGFNMEYYLRDKIFILSPLTRVFEVRNENMPMSTKEVLVYIIICIILYFVSRFIYNKRNLESASQSIAFSKLKPVFKYGVTFCSMLFGGFYFGETQESIYWIFFGYFISSLIGYFVAEIVINKSLRVFRNIKGYFIYSIVVVILLLGVKFDIIGYEGYVPDLKKVESIYFDTGFYKLREPKEKVVFYYEKENLKNIQELHKKIIQHKENKNDKNSNQRIALVYNLKNGKKVARGYYIKKEDYSKYFKPIYESKEYKKINFDIFNVKHIDIEKITIYPIENVNKKAVITDSEDIKEALEILKSETLNQKYEDMIDERIDWADINILLADNKKADEEDKYDHTMYFGWEKSFTQFEKWLKKEGYIENARTMPKDIAYAVVEKREGKERDNLYIDEKNKNVKRLDIFDKNKIEICLRNYESKSDEDVKYIIGFYSEDKNSINYGTFDENNAPDFIKEYFK</sequence>
<dbReference type="InterPro" id="IPR045611">
    <property type="entry name" value="DUF6449"/>
</dbReference>
<keyword evidence="1" id="KW-0472">Membrane</keyword>
<dbReference type="RefSeq" id="WP_072886372.1">
    <property type="nucleotide sequence ID" value="NZ_FRAE01000004.1"/>
</dbReference>
<keyword evidence="1" id="KW-1133">Transmembrane helix</keyword>
<feature type="transmembrane region" description="Helical" evidence="1">
    <location>
        <begin position="70"/>
        <end position="88"/>
    </location>
</feature>
<gene>
    <name evidence="3" type="ORF">SAMN02744037_00010</name>
</gene>
<protein>
    <submittedName>
        <fullName evidence="3">ABC-2 type transport system permease protein</fullName>
    </submittedName>
</protein>
<feature type="transmembrane region" description="Helical" evidence="1">
    <location>
        <begin position="247"/>
        <end position="265"/>
    </location>
</feature>
<evidence type="ECO:0000313" key="3">
    <source>
        <dbReference type="EMBL" id="SHJ42720.1"/>
    </source>
</evidence>
<feature type="transmembrane region" description="Helical" evidence="1">
    <location>
        <begin position="112"/>
        <end position="133"/>
    </location>
</feature>
<feature type="transmembrane region" description="Helical" evidence="1">
    <location>
        <begin position="20"/>
        <end position="41"/>
    </location>
</feature>
<proteinExistence type="predicted"/>
<accession>A0A1M6J7R4</accession>
<feature type="domain" description="DUF6449" evidence="2">
    <location>
        <begin position="433"/>
        <end position="550"/>
    </location>
</feature>
<feature type="transmembrane region" description="Helical" evidence="1">
    <location>
        <begin position="309"/>
        <end position="331"/>
    </location>
</feature>
<feature type="transmembrane region" description="Helical" evidence="1">
    <location>
        <begin position="285"/>
        <end position="303"/>
    </location>
</feature>
<dbReference type="EMBL" id="FRAE01000004">
    <property type="protein sequence ID" value="SHJ42720.1"/>
    <property type="molecule type" value="Genomic_DNA"/>
</dbReference>
<evidence type="ECO:0000259" key="2">
    <source>
        <dbReference type="Pfam" id="PF20047"/>
    </source>
</evidence>
<keyword evidence="4" id="KW-1185">Reference proteome</keyword>
<dbReference type="Proteomes" id="UP000242497">
    <property type="component" value="Unassembled WGS sequence"/>
</dbReference>
<dbReference type="STRING" id="1123349.SAMN02744037_00010"/>
<organism evidence="3 4">
    <name type="scientific">Tepidibacter formicigenes DSM 15518</name>
    <dbReference type="NCBI Taxonomy" id="1123349"/>
    <lineage>
        <taxon>Bacteria</taxon>
        <taxon>Bacillati</taxon>
        <taxon>Bacillota</taxon>
        <taxon>Clostridia</taxon>
        <taxon>Peptostreptococcales</taxon>
        <taxon>Peptostreptococcaceae</taxon>
        <taxon>Tepidibacter</taxon>
    </lineage>
</organism>